<dbReference type="PANTHER" id="PTHR21180:SF32">
    <property type="entry name" value="ENDONUCLEASE_EXONUCLEASE_PHOSPHATASE FAMILY DOMAIN-CONTAINING PROTEIN 1"/>
    <property type="match status" value="1"/>
</dbReference>
<feature type="domain" description="Helix-hairpin-helix DNA-binding motif class 1" evidence="2">
    <location>
        <begin position="185"/>
        <end position="204"/>
    </location>
</feature>
<organism evidence="3 4">
    <name type="scientific">Cytobacillus mangrovibacter</name>
    <dbReference type="NCBI Taxonomy" id="3299024"/>
    <lineage>
        <taxon>Bacteria</taxon>
        <taxon>Bacillati</taxon>
        <taxon>Bacillota</taxon>
        <taxon>Bacilli</taxon>
        <taxon>Bacillales</taxon>
        <taxon>Bacillaceae</taxon>
        <taxon>Cytobacillus</taxon>
    </lineage>
</organism>
<feature type="transmembrane region" description="Helical" evidence="1">
    <location>
        <begin position="10"/>
        <end position="27"/>
    </location>
</feature>
<dbReference type="InterPro" id="IPR003583">
    <property type="entry name" value="Hlx-hairpin-Hlx_DNA-bd_motif"/>
</dbReference>
<dbReference type="InterPro" id="IPR019554">
    <property type="entry name" value="Soluble_ligand-bd"/>
</dbReference>
<keyword evidence="1" id="KW-0812">Transmembrane</keyword>
<feature type="domain" description="Helix-hairpin-helix DNA-binding motif class 1" evidence="2">
    <location>
        <begin position="155"/>
        <end position="174"/>
    </location>
</feature>
<evidence type="ECO:0000313" key="4">
    <source>
        <dbReference type="Proteomes" id="UP001601058"/>
    </source>
</evidence>
<accession>A0ABW6JY32</accession>
<keyword evidence="4" id="KW-1185">Reference proteome</keyword>
<reference evidence="3 4" key="1">
    <citation type="submission" date="2024-08" db="EMBL/GenBank/DDBJ databases">
        <title>Two novel Cytobacillus novel species.</title>
        <authorList>
            <person name="Liu G."/>
        </authorList>
    </citation>
    <scope>NUCLEOTIDE SEQUENCE [LARGE SCALE GENOMIC DNA]</scope>
    <source>
        <strain evidence="3 4">FJAT-53684</strain>
    </source>
</reference>
<dbReference type="Pfam" id="PF10531">
    <property type="entry name" value="SLBB"/>
    <property type="match status" value="1"/>
</dbReference>
<name>A0ABW6JY32_9BACI</name>
<keyword evidence="1" id="KW-1133">Transmembrane helix</keyword>
<dbReference type="InterPro" id="IPR004509">
    <property type="entry name" value="Competence_ComEA_HhH"/>
</dbReference>
<dbReference type="NCBIfam" id="TIGR00426">
    <property type="entry name" value="competence protein ComEA helix-hairpin-helix repeat region"/>
    <property type="match status" value="1"/>
</dbReference>
<keyword evidence="1" id="KW-0472">Membrane</keyword>
<dbReference type="PANTHER" id="PTHR21180">
    <property type="entry name" value="ENDONUCLEASE/EXONUCLEASE/PHOSPHATASE FAMILY DOMAIN-CONTAINING PROTEIN 1"/>
    <property type="match status" value="1"/>
</dbReference>
<sequence>MIDWLKANKLYVAGGIIIGIVFIYFLIDPLEDQSNMFEDEEEWLDDEENVLKGNVEDEAEVVMKVIVDVKGAVRKPGVYEAESDERVIDMINKAGGLTETADEAKINFAIRVEDEMVIYVPEVGEEMEQVEGTVTAAGSTEQADGKININTADESQLQTLPGIGPAKAAAIIEFRDKSGPFKAIEDLKMISGIGEKSFEKLQDSIKVK</sequence>
<dbReference type="SMART" id="SM00278">
    <property type="entry name" value="HhH1"/>
    <property type="match status" value="2"/>
</dbReference>
<dbReference type="Gene3D" id="3.10.560.10">
    <property type="entry name" value="Outer membrane lipoprotein wza domain like"/>
    <property type="match status" value="1"/>
</dbReference>
<evidence type="ECO:0000259" key="2">
    <source>
        <dbReference type="SMART" id="SM00278"/>
    </source>
</evidence>
<dbReference type="Pfam" id="PF12836">
    <property type="entry name" value="HHH_3"/>
    <property type="match status" value="1"/>
</dbReference>
<dbReference type="EMBL" id="JBIACJ010000005">
    <property type="protein sequence ID" value="MFE8696756.1"/>
    <property type="molecule type" value="Genomic_DNA"/>
</dbReference>
<proteinExistence type="predicted"/>
<protein>
    <submittedName>
        <fullName evidence="3">Helix-hairpin-helix domain-containing protein</fullName>
    </submittedName>
</protein>
<dbReference type="InterPro" id="IPR051675">
    <property type="entry name" value="Endo/Exo/Phosphatase_dom_1"/>
</dbReference>
<dbReference type="SUPFAM" id="SSF47781">
    <property type="entry name" value="RuvA domain 2-like"/>
    <property type="match status" value="1"/>
</dbReference>
<dbReference type="InterPro" id="IPR010994">
    <property type="entry name" value="RuvA_2-like"/>
</dbReference>
<evidence type="ECO:0000256" key="1">
    <source>
        <dbReference type="SAM" id="Phobius"/>
    </source>
</evidence>
<dbReference type="Gene3D" id="1.10.150.310">
    <property type="entry name" value="Tex RuvX-like domain-like"/>
    <property type="match status" value="1"/>
</dbReference>
<gene>
    <name evidence="3" type="ORF">ACFYKT_10450</name>
</gene>
<dbReference type="RefSeq" id="WP_389219233.1">
    <property type="nucleotide sequence ID" value="NZ_JBIACJ010000005.1"/>
</dbReference>
<comment type="caution">
    <text evidence="3">The sequence shown here is derived from an EMBL/GenBank/DDBJ whole genome shotgun (WGS) entry which is preliminary data.</text>
</comment>
<evidence type="ECO:0000313" key="3">
    <source>
        <dbReference type="EMBL" id="MFE8696756.1"/>
    </source>
</evidence>
<dbReference type="Proteomes" id="UP001601058">
    <property type="component" value="Unassembled WGS sequence"/>
</dbReference>